<feature type="compositionally biased region" description="Acidic residues" evidence="1">
    <location>
        <begin position="363"/>
        <end position="379"/>
    </location>
</feature>
<dbReference type="STRING" id="1186196.SAMN04489841_3027"/>
<organism evidence="2 3">
    <name type="scientific">Natrinema salaciae</name>
    <dbReference type="NCBI Taxonomy" id="1186196"/>
    <lineage>
        <taxon>Archaea</taxon>
        <taxon>Methanobacteriati</taxon>
        <taxon>Methanobacteriota</taxon>
        <taxon>Stenosarchaea group</taxon>
        <taxon>Halobacteria</taxon>
        <taxon>Halobacteriales</taxon>
        <taxon>Natrialbaceae</taxon>
        <taxon>Natrinema</taxon>
    </lineage>
</organism>
<evidence type="ECO:0000256" key="1">
    <source>
        <dbReference type="SAM" id="MobiDB-lite"/>
    </source>
</evidence>
<dbReference type="RefSeq" id="WP_090618565.1">
    <property type="nucleotide sequence ID" value="NZ_FOFD01000004.1"/>
</dbReference>
<gene>
    <name evidence="2" type="ORF">SAMN04489841_3027</name>
</gene>
<dbReference type="OrthoDB" id="271420at2157"/>
<feature type="region of interest" description="Disordered" evidence="1">
    <location>
        <begin position="346"/>
        <end position="385"/>
    </location>
</feature>
<evidence type="ECO:0000313" key="3">
    <source>
        <dbReference type="Proteomes" id="UP000199114"/>
    </source>
</evidence>
<name>A0A1H9LPA4_9EURY</name>
<protein>
    <recommendedName>
        <fullName evidence="4">PGF-CTERM protein</fullName>
    </recommendedName>
</protein>
<keyword evidence="3" id="KW-1185">Reference proteome</keyword>
<evidence type="ECO:0000313" key="2">
    <source>
        <dbReference type="EMBL" id="SER12975.1"/>
    </source>
</evidence>
<dbReference type="EMBL" id="FOFD01000004">
    <property type="protein sequence ID" value="SER12975.1"/>
    <property type="molecule type" value="Genomic_DNA"/>
</dbReference>
<proteinExistence type="predicted"/>
<reference evidence="3" key="1">
    <citation type="submission" date="2016-10" db="EMBL/GenBank/DDBJ databases">
        <authorList>
            <person name="Varghese N."/>
            <person name="Submissions S."/>
        </authorList>
    </citation>
    <scope>NUCLEOTIDE SEQUENCE [LARGE SCALE GENOMIC DNA]</scope>
    <source>
        <strain evidence="3">DSM 25055</strain>
    </source>
</reference>
<dbReference type="AlphaFoldDB" id="A0A1H9LPA4"/>
<accession>A0A1H9LPA4</accession>
<evidence type="ECO:0008006" key="4">
    <source>
        <dbReference type="Google" id="ProtNLM"/>
    </source>
</evidence>
<dbReference type="Proteomes" id="UP000199114">
    <property type="component" value="Unassembled WGS sequence"/>
</dbReference>
<sequence length="404" mass="40782">MNRGAPLLVALLVVASTVTMAAAAGAATTTETGSSTTTQSDAAAYAGAHVEFDVQGDAIANYSVDGDPTFSAVAVQSRSETDAGAGLDADTDLEATTDLDGAGLSLETRAAASAEIAADSGATLSAHDNQRGTLVVESGDDAQYVEADLAANAEAREDGERVVVETDGRDGSFLVVGDGEVAVDENGDVTAELGAGATLAFRSYEDGDRDDTAAYEESLIAEGSAAVEVTADRRDGETVTDAATFGRETSAEVATTANDTVEMTIDRTTHEGTVVLTTVSEEAVGSLENLSVAVGGEAAVEASSRTELESAIGGNESRYVVVQDTQAEGQATVYVAVNHFSERTVTIDSADGDGTANGSDGSDGSDGETDGDETDESDGDSVPGFGVGATLVAMLIGTAARLRR</sequence>
<feature type="compositionally biased region" description="Low complexity" evidence="1">
    <location>
        <begin position="348"/>
        <end position="362"/>
    </location>
</feature>